<dbReference type="InterPro" id="IPR004812">
    <property type="entry name" value="Efflux_drug-R_Bcr/CmlA"/>
</dbReference>
<feature type="transmembrane region" description="Helical" evidence="8">
    <location>
        <begin position="71"/>
        <end position="91"/>
    </location>
</feature>
<name>A0A6S6UDY7_9GAMM</name>
<gene>
    <name evidence="10" type="ORF">HELGO_WM47121</name>
</gene>
<keyword evidence="5 8" id="KW-0812">Transmembrane</keyword>
<feature type="transmembrane region" description="Helical" evidence="8">
    <location>
        <begin position="42"/>
        <end position="59"/>
    </location>
</feature>
<feature type="transmembrane region" description="Helical" evidence="8">
    <location>
        <begin position="161"/>
        <end position="181"/>
    </location>
</feature>
<sequence length="399" mass="42658">MAGIPSFWLLVFIAALGPISMNGVLPANLAVMEDLSVSYGQAQLVLTVFLISMLLFQLVSGSLSDRFGRRAVMIGGLTLYCVGGLACSTAQSIEWLLLGRFIQGAGGAVCISMPRAMVRDSLPLDQAASAIGYLTTAMMIAPLVAPALGGWLTETMGWRWMYGWITAAGFLILLVAIFKLAETHSKSAREQAAYSFNHAFKALMSDRKFLAPMLVLGGSAGVYYAFLAGAPYVTINLYGYSPSEYGIWFACTGIGYMAGNFTAGRWAVRLGAERMVKLGMIPLFISIFLLWVLSPWPLAFALFIPAFAFAFSNGICIPGLTSICLGIKPEFAGTASGLLGVAQLGIGVMLGTILGAMLDESATPLFVMMTLSLLITIAGLLIWQPVKRNRDSSIQSTTR</sequence>
<comment type="caution">
    <text evidence="8">Lacks conserved residue(s) required for the propagation of feature annotation.</text>
</comment>
<dbReference type="InterPro" id="IPR050189">
    <property type="entry name" value="MFS_Efflux_Transporters"/>
</dbReference>
<dbReference type="GO" id="GO:0005886">
    <property type="term" value="C:plasma membrane"/>
    <property type="evidence" value="ECO:0007669"/>
    <property type="project" value="UniProtKB-SubCell"/>
</dbReference>
<dbReference type="NCBIfam" id="TIGR00710">
    <property type="entry name" value="efflux_Bcr_CflA"/>
    <property type="match status" value="1"/>
</dbReference>
<organism evidence="10">
    <name type="scientific">uncultured Thiotrichaceae bacterium</name>
    <dbReference type="NCBI Taxonomy" id="298394"/>
    <lineage>
        <taxon>Bacteria</taxon>
        <taxon>Pseudomonadati</taxon>
        <taxon>Pseudomonadota</taxon>
        <taxon>Gammaproteobacteria</taxon>
        <taxon>Thiotrichales</taxon>
        <taxon>Thiotrichaceae</taxon>
        <taxon>environmental samples</taxon>
    </lineage>
</organism>
<evidence type="ECO:0000256" key="8">
    <source>
        <dbReference type="RuleBase" id="RU365088"/>
    </source>
</evidence>
<protein>
    <recommendedName>
        <fullName evidence="8">Bcr/CflA family efflux transporter</fullName>
    </recommendedName>
</protein>
<evidence type="ECO:0000256" key="7">
    <source>
        <dbReference type="ARBA" id="ARBA00023136"/>
    </source>
</evidence>
<evidence type="ECO:0000256" key="1">
    <source>
        <dbReference type="ARBA" id="ARBA00004651"/>
    </source>
</evidence>
<accession>A0A6S6UDY7</accession>
<dbReference type="Gene3D" id="1.20.1720.10">
    <property type="entry name" value="Multidrug resistance protein D"/>
    <property type="match status" value="1"/>
</dbReference>
<comment type="subcellular location">
    <subcellularLocation>
        <location evidence="8">Cell inner membrane</location>
        <topology evidence="8">Multi-pass membrane protein</topology>
    </subcellularLocation>
    <subcellularLocation>
        <location evidence="1">Cell membrane</location>
        <topology evidence="1">Multi-pass membrane protein</topology>
    </subcellularLocation>
</comment>
<dbReference type="SUPFAM" id="SSF103473">
    <property type="entry name" value="MFS general substrate transporter"/>
    <property type="match status" value="1"/>
</dbReference>
<dbReference type="PANTHER" id="PTHR43124">
    <property type="entry name" value="PURINE EFFLUX PUMP PBUE"/>
    <property type="match status" value="1"/>
</dbReference>
<dbReference type="PROSITE" id="PS50850">
    <property type="entry name" value="MFS"/>
    <property type="match status" value="1"/>
</dbReference>
<feature type="transmembrane region" description="Helical" evidence="8">
    <location>
        <begin position="130"/>
        <end position="149"/>
    </location>
</feature>
<feature type="transmembrane region" description="Helical" evidence="8">
    <location>
        <begin position="299"/>
        <end position="325"/>
    </location>
</feature>
<keyword evidence="3 8" id="KW-0813">Transport</keyword>
<dbReference type="CDD" id="cd17320">
    <property type="entry name" value="MFS_MdfA_MDR_like"/>
    <property type="match status" value="1"/>
</dbReference>
<dbReference type="PANTHER" id="PTHR43124:SF3">
    <property type="entry name" value="CHLORAMPHENICOL EFFLUX PUMP RV0191"/>
    <property type="match status" value="1"/>
</dbReference>
<evidence type="ECO:0000256" key="2">
    <source>
        <dbReference type="ARBA" id="ARBA00006236"/>
    </source>
</evidence>
<keyword evidence="6 8" id="KW-1133">Transmembrane helix</keyword>
<dbReference type="InterPro" id="IPR036259">
    <property type="entry name" value="MFS_trans_sf"/>
</dbReference>
<dbReference type="InterPro" id="IPR020846">
    <property type="entry name" value="MFS_dom"/>
</dbReference>
<proteinExistence type="inferred from homology"/>
<evidence type="ECO:0000256" key="6">
    <source>
        <dbReference type="ARBA" id="ARBA00022989"/>
    </source>
</evidence>
<evidence type="ECO:0000256" key="3">
    <source>
        <dbReference type="ARBA" id="ARBA00022448"/>
    </source>
</evidence>
<feature type="transmembrane region" description="Helical" evidence="8">
    <location>
        <begin position="337"/>
        <end position="358"/>
    </location>
</feature>
<evidence type="ECO:0000259" key="9">
    <source>
        <dbReference type="PROSITE" id="PS50850"/>
    </source>
</evidence>
<feature type="transmembrane region" description="Helical" evidence="8">
    <location>
        <begin position="275"/>
        <end position="293"/>
    </location>
</feature>
<dbReference type="InterPro" id="IPR011701">
    <property type="entry name" value="MFS"/>
</dbReference>
<feature type="transmembrane region" description="Helical" evidence="8">
    <location>
        <begin position="97"/>
        <end position="118"/>
    </location>
</feature>
<feature type="domain" description="Major facilitator superfamily (MFS) profile" evidence="9">
    <location>
        <begin position="6"/>
        <end position="388"/>
    </location>
</feature>
<feature type="transmembrane region" description="Helical" evidence="8">
    <location>
        <begin position="209"/>
        <end position="233"/>
    </location>
</feature>
<evidence type="ECO:0000256" key="4">
    <source>
        <dbReference type="ARBA" id="ARBA00022475"/>
    </source>
</evidence>
<dbReference type="EMBL" id="CACVAT010000435">
    <property type="protein sequence ID" value="CAA6827123.1"/>
    <property type="molecule type" value="Genomic_DNA"/>
</dbReference>
<keyword evidence="4" id="KW-1003">Cell membrane</keyword>
<dbReference type="GO" id="GO:0042910">
    <property type="term" value="F:xenobiotic transmembrane transporter activity"/>
    <property type="evidence" value="ECO:0007669"/>
    <property type="project" value="InterPro"/>
</dbReference>
<evidence type="ECO:0000256" key="5">
    <source>
        <dbReference type="ARBA" id="ARBA00022692"/>
    </source>
</evidence>
<dbReference type="AlphaFoldDB" id="A0A6S6UDY7"/>
<feature type="transmembrane region" description="Helical" evidence="8">
    <location>
        <begin position="245"/>
        <end position="263"/>
    </location>
</feature>
<keyword evidence="8" id="KW-0997">Cell inner membrane</keyword>
<comment type="similarity">
    <text evidence="2 8">Belongs to the major facilitator superfamily. Bcr/CmlA family.</text>
</comment>
<reference evidence="10" key="1">
    <citation type="submission" date="2020-01" db="EMBL/GenBank/DDBJ databases">
        <authorList>
            <person name="Meier V. D."/>
            <person name="Meier V D."/>
        </authorList>
    </citation>
    <scope>NUCLEOTIDE SEQUENCE</scope>
    <source>
        <strain evidence="10">HLG_WM_MAG_09</strain>
    </source>
</reference>
<evidence type="ECO:0000313" key="10">
    <source>
        <dbReference type="EMBL" id="CAA6827123.1"/>
    </source>
</evidence>
<dbReference type="Pfam" id="PF07690">
    <property type="entry name" value="MFS_1"/>
    <property type="match status" value="1"/>
</dbReference>
<feature type="transmembrane region" description="Helical" evidence="8">
    <location>
        <begin position="364"/>
        <end position="383"/>
    </location>
</feature>
<keyword evidence="7 8" id="KW-0472">Membrane</keyword>
<dbReference type="GO" id="GO:1990961">
    <property type="term" value="P:xenobiotic detoxification by transmembrane export across the plasma membrane"/>
    <property type="evidence" value="ECO:0007669"/>
    <property type="project" value="InterPro"/>
</dbReference>